<dbReference type="NCBIfam" id="TIGR01509">
    <property type="entry name" value="HAD-SF-IA-v3"/>
    <property type="match status" value="1"/>
</dbReference>
<proteinExistence type="inferred from homology"/>
<dbReference type="GO" id="GO:0016787">
    <property type="term" value="F:hydrolase activity"/>
    <property type="evidence" value="ECO:0007669"/>
    <property type="project" value="UniProtKB-KW"/>
</dbReference>
<protein>
    <submittedName>
        <fullName evidence="5">HAD family hydrolase</fullName>
        <ecNumber evidence="5">3.1.3.-</ecNumber>
    </submittedName>
</protein>
<dbReference type="SFLD" id="SFLDS00003">
    <property type="entry name" value="Haloacid_Dehalogenase"/>
    <property type="match status" value="1"/>
</dbReference>
<dbReference type="PANTHER" id="PTHR46193">
    <property type="entry name" value="6-PHOSPHOGLUCONATE PHOSPHATASE"/>
    <property type="match status" value="1"/>
</dbReference>
<dbReference type="RefSeq" id="WP_354641355.1">
    <property type="nucleotide sequence ID" value="NZ_CP159872.1"/>
</dbReference>
<accession>A0AAU8JVS8</accession>
<gene>
    <name evidence="5" type="ORF">ABWK59_16555</name>
</gene>
<keyword evidence="3" id="KW-0479">Metal-binding</keyword>
<dbReference type="InterPro" id="IPR036412">
    <property type="entry name" value="HAD-like_sf"/>
</dbReference>
<dbReference type="CDD" id="cd07526">
    <property type="entry name" value="HAD_BPGM_like"/>
    <property type="match status" value="1"/>
</dbReference>
<dbReference type="SFLD" id="SFLDG01129">
    <property type="entry name" value="C1.5:_HAD__Beta-PGM__Phosphata"/>
    <property type="match status" value="1"/>
</dbReference>
<evidence type="ECO:0000313" key="5">
    <source>
        <dbReference type="EMBL" id="XCM80417.1"/>
    </source>
</evidence>
<comment type="cofactor">
    <cofactor evidence="1">
        <name>Mg(2+)</name>
        <dbReference type="ChEBI" id="CHEBI:18420"/>
    </cofactor>
</comment>
<sequence length="218" mass="23197">MGRPVELVVFDCDGVLVDSERIALRCQVAVGAELGWPITGAEVLELFIGRSAASVGEQVAARLGVAAARRWDERFRELHHREVEAGLAAVEGIAEALDGIGRPFCVASSGGHEKMRHTLGRTGLYERFAGRIFSAEEVARGKPAPDLFLYAAERMGFAPAACAVVEDSRYGVQAARAAGMRAFGYAGGVTPASWLEGPGTVVFEDVRKLPELLAAAEN</sequence>
<dbReference type="InterPro" id="IPR051600">
    <property type="entry name" value="Beta-PGM-like"/>
</dbReference>
<dbReference type="InterPro" id="IPR023214">
    <property type="entry name" value="HAD_sf"/>
</dbReference>
<evidence type="ECO:0000256" key="3">
    <source>
        <dbReference type="ARBA" id="ARBA00022723"/>
    </source>
</evidence>
<dbReference type="GO" id="GO:0046872">
    <property type="term" value="F:metal ion binding"/>
    <property type="evidence" value="ECO:0007669"/>
    <property type="project" value="UniProtKB-KW"/>
</dbReference>
<dbReference type="SUPFAM" id="SSF56784">
    <property type="entry name" value="HAD-like"/>
    <property type="match status" value="1"/>
</dbReference>
<keyword evidence="4" id="KW-0460">Magnesium</keyword>
<dbReference type="AlphaFoldDB" id="A0AAU8JVS8"/>
<dbReference type="KEGG" id="kcm:ABWK59_16555"/>
<dbReference type="EC" id="3.1.3.-" evidence="5"/>
<dbReference type="Pfam" id="PF00702">
    <property type="entry name" value="Hydrolase"/>
    <property type="match status" value="1"/>
</dbReference>
<evidence type="ECO:0000256" key="2">
    <source>
        <dbReference type="ARBA" id="ARBA00006171"/>
    </source>
</evidence>
<reference evidence="5" key="1">
    <citation type="submission" date="2024-06" db="EMBL/GenBank/DDBJ databases">
        <title>The genome sequences of Kitasatospora sp. strain HUAS MG31.</title>
        <authorList>
            <person name="Mo P."/>
        </authorList>
    </citation>
    <scope>NUCLEOTIDE SEQUENCE</scope>
    <source>
        <strain evidence="5">HUAS MG31</strain>
    </source>
</reference>
<dbReference type="Gene3D" id="3.40.50.1000">
    <property type="entry name" value="HAD superfamily/HAD-like"/>
    <property type="match status" value="1"/>
</dbReference>
<dbReference type="SFLD" id="SFLDG01135">
    <property type="entry name" value="C1.5.6:_HAD__Beta-PGM__Phospha"/>
    <property type="match status" value="1"/>
</dbReference>
<evidence type="ECO:0000256" key="4">
    <source>
        <dbReference type="ARBA" id="ARBA00022842"/>
    </source>
</evidence>
<dbReference type="EMBL" id="CP159872">
    <property type="protein sequence ID" value="XCM80417.1"/>
    <property type="molecule type" value="Genomic_DNA"/>
</dbReference>
<evidence type="ECO:0000256" key="1">
    <source>
        <dbReference type="ARBA" id="ARBA00001946"/>
    </source>
</evidence>
<comment type="similarity">
    <text evidence="2">Belongs to the HAD-like hydrolase superfamily. CbbY/CbbZ/Gph/YieH family.</text>
</comment>
<dbReference type="InterPro" id="IPR006439">
    <property type="entry name" value="HAD-SF_hydro_IA"/>
</dbReference>
<dbReference type="Gene3D" id="1.10.150.240">
    <property type="entry name" value="Putative phosphatase, domain 2"/>
    <property type="match status" value="1"/>
</dbReference>
<organism evidence="5">
    <name type="scientific">Kitasatospora camelliae</name>
    <dbReference type="NCBI Taxonomy" id="3156397"/>
    <lineage>
        <taxon>Bacteria</taxon>
        <taxon>Bacillati</taxon>
        <taxon>Actinomycetota</taxon>
        <taxon>Actinomycetes</taxon>
        <taxon>Kitasatosporales</taxon>
        <taxon>Streptomycetaceae</taxon>
        <taxon>Kitasatospora</taxon>
    </lineage>
</organism>
<keyword evidence="5" id="KW-0378">Hydrolase</keyword>
<name>A0AAU8JVS8_9ACTN</name>
<dbReference type="PANTHER" id="PTHR46193:SF10">
    <property type="entry name" value="6-PHOSPHOGLUCONATE PHOSPHATASE"/>
    <property type="match status" value="1"/>
</dbReference>
<dbReference type="InterPro" id="IPR023198">
    <property type="entry name" value="PGP-like_dom2"/>
</dbReference>